<dbReference type="InterPro" id="IPR038375">
    <property type="entry name" value="NDUFAF7_sf"/>
</dbReference>
<dbReference type="InterPro" id="IPR003788">
    <property type="entry name" value="NDUFAF7"/>
</dbReference>
<dbReference type="PANTHER" id="PTHR12049">
    <property type="entry name" value="PROTEIN ARGININE METHYLTRANSFERASE NDUFAF7, MITOCHONDRIAL"/>
    <property type="match status" value="1"/>
</dbReference>
<dbReference type="Proteomes" id="UP000619534">
    <property type="component" value="Unassembled WGS sequence"/>
</dbReference>
<evidence type="ECO:0000256" key="1">
    <source>
        <dbReference type="ARBA" id="ARBA00022603"/>
    </source>
</evidence>
<gene>
    <name evidence="3" type="ORF">GCM10007216_22940</name>
</gene>
<accession>A0ABQ1P5X5</accession>
<reference evidence="4" key="1">
    <citation type="journal article" date="2019" name="Int. J. Syst. Evol. Microbiol.">
        <title>The Global Catalogue of Microorganisms (GCM) 10K type strain sequencing project: providing services to taxonomists for standard genome sequencing and annotation.</title>
        <authorList>
            <consortium name="The Broad Institute Genomics Platform"/>
            <consortium name="The Broad Institute Genome Sequencing Center for Infectious Disease"/>
            <person name="Wu L."/>
            <person name="Ma J."/>
        </authorList>
    </citation>
    <scope>NUCLEOTIDE SEQUENCE [LARGE SCALE GENOMIC DNA]</scope>
    <source>
        <strain evidence="4">CCM 7282</strain>
    </source>
</reference>
<dbReference type="InterPro" id="IPR029063">
    <property type="entry name" value="SAM-dependent_MTases_sf"/>
</dbReference>
<sequence>MKDILRALIKDHPKQSIGYDTFIEYSLYHEEYGYYQKDGEKVGKEGDFYTSSMIHNVFAHIFADYFYNTSSRLNMPLAICEIGGGDGTFAREVINRLSQTTKDFTYHLIEKSPYHREKIKEGTDTAHLFLYRHLDEFKARNPYFEGIIFSNEWLDAQPVKVVEIKDGIPLEIRIELDENEDFIETSYPLTEALADFVKTYNLPLREEGQRMEIPGYMVTFAKELDSMLNKGVIVTVDYGYRNAEWQHPARKKGSLRGYYQHRLIDDVLQSPGMMDITHHLHWDVWKEIGRKMGWEDGFILKQNEFLLKSGIMDELITHTNPDPFSEESKKNRAIRTLITGEGFSEAFDVVIQAKKVSIPAL</sequence>
<dbReference type="GO" id="GO:0032259">
    <property type="term" value="P:methylation"/>
    <property type="evidence" value="ECO:0007669"/>
    <property type="project" value="UniProtKB-KW"/>
</dbReference>
<dbReference type="GO" id="GO:0008168">
    <property type="term" value="F:methyltransferase activity"/>
    <property type="evidence" value="ECO:0007669"/>
    <property type="project" value="UniProtKB-KW"/>
</dbReference>
<protein>
    <submittedName>
        <fullName evidence="3">SAM-dependent methyltransferase</fullName>
    </submittedName>
</protein>
<dbReference type="SUPFAM" id="SSF53335">
    <property type="entry name" value="S-adenosyl-L-methionine-dependent methyltransferases"/>
    <property type="match status" value="1"/>
</dbReference>
<evidence type="ECO:0000256" key="2">
    <source>
        <dbReference type="ARBA" id="ARBA00022679"/>
    </source>
</evidence>
<proteinExistence type="predicted"/>
<evidence type="ECO:0000313" key="3">
    <source>
        <dbReference type="EMBL" id="GGC91650.1"/>
    </source>
</evidence>
<keyword evidence="4" id="KW-1185">Reference proteome</keyword>
<keyword evidence="1 3" id="KW-0489">Methyltransferase</keyword>
<dbReference type="Gene3D" id="3.40.50.12710">
    <property type="match status" value="1"/>
</dbReference>
<keyword evidence="2" id="KW-0808">Transferase</keyword>
<dbReference type="PANTHER" id="PTHR12049:SF7">
    <property type="entry name" value="PROTEIN ARGININE METHYLTRANSFERASE NDUFAF7, MITOCHONDRIAL"/>
    <property type="match status" value="1"/>
</dbReference>
<dbReference type="Pfam" id="PF02636">
    <property type="entry name" value="Methyltransf_28"/>
    <property type="match status" value="1"/>
</dbReference>
<dbReference type="EMBL" id="BMCJ01000004">
    <property type="protein sequence ID" value="GGC91650.1"/>
    <property type="molecule type" value="Genomic_DNA"/>
</dbReference>
<evidence type="ECO:0000313" key="4">
    <source>
        <dbReference type="Proteomes" id="UP000619534"/>
    </source>
</evidence>
<comment type="caution">
    <text evidence="3">The sequence shown here is derived from an EMBL/GenBank/DDBJ whole genome shotgun (WGS) entry which is preliminary data.</text>
</comment>
<name>A0ABQ1P5X5_9BACI</name>
<dbReference type="RefSeq" id="WP_062446700.1">
    <property type="nucleotide sequence ID" value="NZ_BMCJ01000004.1"/>
</dbReference>
<organism evidence="3 4">
    <name type="scientific">Thalassobacillus devorans</name>
    <dbReference type="NCBI Taxonomy" id="279813"/>
    <lineage>
        <taxon>Bacteria</taxon>
        <taxon>Bacillati</taxon>
        <taxon>Bacillota</taxon>
        <taxon>Bacilli</taxon>
        <taxon>Bacillales</taxon>
        <taxon>Bacillaceae</taxon>
        <taxon>Thalassobacillus</taxon>
    </lineage>
</organism>